<dbReference type="EMBL" id="VIBQ01000034">
    <property type="protein sequence ID" value="KAB8428883.1"/>
    <property type="molecule type" value="Genomic_DNA"/>
</dbReference>
<protein>
    <submittedName>
        <fullName evidence="4">Uncharacterized protein</fullName>
    </submittedName>
</protein>
<dbReference type="InterPro" id="IPR038655">
    <property type="entry name" value="Ribosomal_eL27_sf"/>
</dbReference>
<reference evidence="4 5" key="1">
    <citation type="submission" date="2019-06" db="EMBL/GenBank/DDBJ databases">
        <title>A chromosomal-level reference genome of Carpinus fangiana (Coryloideae, Betulaceae).</title>
        <authorList>
            <person name="Yang X."/>
            <person name="Wang Z."/>
            <person name="Zhang L."/>
            <person name="Hao G."/>
            <person name="Liu J."/>
            <person name="Yang Y."/>
        </authorList>
    </citation>
    <scope>NUCLEOTIDE SEQUENCE [LARGE SCALE GENOMIC DNA]</scope>
    <source>
        <strain evidence="4">Cfa_2016G</strain>
        <tissue evidence="4">Leaf</tissue>
    </source>
</reference>
<dbReference type="InterPro" id="IPR001141">
    <property type="entry name" value="Ribosomal_eL27"/>
</dbReference>
<dbReference type="PANTHER" id="PTHR10497">
    <property type="entry name" value="60S RIBOSOMAL PROTEIN L27"/>
    <property type="match status" value="1"/>
</dbReference>
<proteinExistence type="inferred from homology"/>
<dbReference type="GO" id="GO:0006412">
    <property type="term" value="P:translation"/>
    <property type="evidence" value="ECO:0007669"/>
    <property type="project" value="InterPro"/>
</dbReference>
<comment type="similarity">
    <text evidence="1">Belongs to the eukaryotic ribosomal protein eL27 family.</text>
</comment>
<dbReference type="AlphaFoldDB" id="A0A5N6L000"/>
<gene>
    <name evidence="4" type="ORF">FH972_024996</name>
</gene>
<comment type="caution">
    <text evidence="4">The sequence shown here is derived from an EMBL/GenBank/DDBJ whole genome shotgun (WGS) entry which is preliminary data.</text>
</comment>
<evidence type="ECO:0000256" key="2">
    <source>
        <dbReference type="ARBA" id="ARBA00022980"/>
    </source>
</evidence>
<dbReference type="GO" id="GO:0005840">
    <property type="term" value="C:ribosome"/>
    <property type="evidence" value="ECO:0007669"/>
    <property type="project" value="UniProtKB-KW"/>
</dbReference>
<organism evidence="4 5">
    <name type="scientific">Carpinus fangiana</name>
    <dbReference type="NCBI Taxonomy" id="176857"/>
    <lineage>
        <taxon>Eukaryota</taxon>
        <taxon>Viridiplantae</taxon>
        <taxon>Streptophyta</taxon>
        <taxon>Embryophyta</taxon>
        <taxon>Tracheophyta</taxon>
        <taxon>Spermatophyta</taxon>
        <taxon>Magnoliopsida</taxon>
        <taxon>eudicotyledons</taxon>
        <taxon>Gunneridae</taxon>
        <taxon>Pentapetalae</taxon>
        <taxon>rosids</taxon>
        <taxon>fabids</taxon>
        <taxon>Fagales</taxon>
        <taxon>Betulaceae</taxon>
        <taxon>Carpinus</taxon>
    </lineage>
</organism>
<name>A0A5N6L000_9ROSI</name>
<dbReference type="Gene3D" id="2.30.30.770">
    <property type="match status" value="1"/>
</dbReference>
<keyword evidence="3" id="KW-0687">Ribonucleoprotein</keyword>
<keyword evidence="5" id="KW-1185">Reference proteome</keyword>
<dbReference type="SUPFAM" id="SSF50104">
    <property type="entry name" value="Translation proteins SH3-like domain"/>
    <property type="match status" value="1"/>
</dbReference>
<dbReference type="InterPro" id="IPR008991">
    <property type="entry name" value="Translation_prot_SH3-like_sf"/>
</dbReference>
<dbReference type="OrthoDB" id="1708914at2759"/>
<accession>A0A5N6L000</accession>
<evidence type="ECO:0000313" key="4">
    <source>
        <dbReference type="EMBL" id="KAB8428883.1"/>
    </source>
</evidence>
<dbReference type="Proteomes" id="UP000327013">
    <property type="component" value="Unassembled WGS sequence"/>
</dbReference>
<dbReference type="GO" id="GO:0003735">
    <property type="term" value="F:structural constituent of ribosome"/>
    <property type="evidence" value="ECO:0007669"/>
    <property type="project" value="InterPro"/>
</dbReference>
<keyword evidence="2" id="KW-0689">Ribosomal protein</keyword>
<evidence type="ECO:0000256" key="3">
    <source>
        <dbReference type="ARBA" id="ARBA00023274"/>
    </source>
</evidence>
<evidence type="ECO:0000313" key="5">
    <source>
        <dbReference type="Proteomes" id="UP000327013"/>
    </source>
</evidence>
<evidence type="ECO:0000256" key="1">
    <source>
        <dbReference type="ARBA" id="ARBA00009124"/>
    </source>
</evidence>
<dbReference type="InterPro" id="IPR041991">
    <property type="entry name" value="Ribosomal_eL27_KOW"/>
</dbReference>
<dbReference type="GO" id="GO:1990904">
    <property type="term" value="C:ribonucleoprotein complex"/>
    <property type="evidence" value="ECO:0007669"/>
    <property type="project" value="UniProtKB-KW"/>
</dbReference>
<dbReference type="CDD" id="cd06090">
    <property type="entry name" value="KOW_RPL27"/>
    <property type="match status" value="1"/>
</dbReference>
<sequence length="91" mass="10323">MDLKNYKTAGARVRETEKIVKFLKPNKVVILLQGHYARCKAMIVKAFDEGTRDCPYVHYLVAGISKYPSKVIRKDSAKKSHVKAFLKLVNG</sequence>